<feature type="compositionally biased region" description="Low complexity" evidence="1">
    <location>
        <begin position="76"/>
        <end position="90"/>
    </location>
</feature>
<keyword evidence="3" id="KW-1185">Reference proteome</keyword>
<evidence type="ECO:0000313" key="3">
    <source>
        <dbReference type="Proteomes" id="UP000501568"/>
    </source>
</evidence>
<dbReference type="RefSeq" id="WP_165325468.1">
    <property type="nucleotide sequence ID" value="NZ_CP049109.1"/>
</dbReference>
<dbReference type="KEGG" id="spzr:G5C33_00775"/>
<dbReference type="AlphaFoldDB" id="A0A6G6Y0N1"/>
<dbReference type="Gene3D" id="3.30.1150.10">
    <property type="match status" value="1"/>
</dbReference>
<evidence type="ECO:0000313" key="2">
    <source>
        <dbReference type="EMBL" id="QIG78470.1"/>
    </source>
</evidence>
<accession>A0A6G6Y0N1</accession>
<feature type="compositionally biased region" description="Gly residues" evidence="1">
    <location>
        <begin position="137"/>
        <end position="162"/>
    </location>
</feature>
<evidence type="ECO:0000256" key="1">
    <source>
        <dbReference type="SAM" id="MobiDB-lite"/>
    </source>
</evidence>
<organism evidence="2 3">
    <name type="scientific">Stakelama tenebrarum</name>
    <dbReference type="NCBI Taxonomy" id="2711215"/>
    <lineage>
        <taxon>Bacteria</taxon>
        <taxon>Pseudomonadati</taxon>
        <taxon>Pseudomonadota</taxon>
        <taxon>Alphaproteobacteria</taxon>
        <taxon>Sphingomonadales</taxon>
        <taxon>Sphingomonadaceae</taxon>
        <taxon>Stakelama</taxon>
    </lineage>
</organism>
<protein>
    <submittedName>
        <fullName evidence="2">Uncharacterized protein</fullName>
    </submittedName>
</protein>
<dbReference type="Proteomes" id="UP000501568">
    <property type="component" value="Chromosome"/>
</dbReference>
<dbReference type="SUPFAM" id="SSF74653">
    <property type="entry name" value="TolA/TonB C-terminal domain"/>
    <property type="match status" value="1"/>
</dbReference>
<feature type="region of interest" description="Disordered" evidence="1">
    <location>
        <begin position="55"/>
        <end position="164"/>
    </location>
</feature>
<proteinExistence type="predicted"/>
<dbReference type="EMBL" id="CP049109">
    <property type="protein sequence ID" value="QIG78470.1"/>
    <property type="molecule type" value="Genomic_DNA"/>
</dbReference>
<name>A0A6G6Y0N1_9SPHN</name>
<sequence>MPPATRYHSGRIDQRASALLISLALVVALLVLGAQPMRRAGHAIEAVKTVMFDVAPPPAPPPIQPETPPQRPPETRPAAAPEGAAGGTARQPRRIAAPMAEVAQPAMPDRSIAPAAPPLPVSTLPAGSPPGSPTGRGVAGNGSGTASGAGSGTGNSGNGSGSGEAIVRADWVRGPPRPSQLAQFYPGRARRAGVSGWGLLRCYVRANNHVRGCESVGETPEGSGFGDAARRAAYLYRVRPPMRDGKVAEDIPVYIAVGFGNP</sequence>
<feature type="compositionally biased region" description="Pro residues" evidence="1">
    <location>
        <begin position="55"/>
        <end position="72"/>
    </location>
</feature>
<gene>
    <name evidence="2" type="ORF">G5C33_00775</name>
</gene>
<reference evidence="2 3" key="1">
    <citation type="submission" date="2020-02" db="EMBL/GenBank/DDBJ databases">
        <authorList>
            <person name="Zheng R.K."/>
            <person name="Sun C.M."/>
        </authorList>
    </citation>
    <scope>NUCLEOTIDE SEQUENCE [LARGE SCALE GENOMIC DNA]</scope>
    <source>
        <strain evidence="3">zrk23</strain>
    </source>
</reference>